<evidence type="ECO:0000256" key="5">
    <source>
        <dbReference type="ARBA" id="ARBA00022840"/>
    </source>
</evidence>
<dbReference type="GO" id="GO:0004674">
    <property type="term" value="F:protein serine/threonine kinase activity"/>
    <property type="evidence" value="ECO:0007669"/>
    <property type="project" value="UniProtKB-KW"/>
</dbReference>
<gene>
    <name evidence="15" type="ORF">GSBLH_T00002489001</name>
</gene>
<keyword evidence="4 13" id="KW-0418">Kinase</keyword>
<dbReference type="PROSITE" id="PS00108">
    <property type="entry name" value="PROTEIN_KINASE_ST"/>
    <property type="match status" value="1"/>
</dbReference>
<dbReference type="Gene3D" id="1.10.510.10">
    <property type="entry name" value="Transferase(Phosphotransferase) domain 1"/>
    <property type="match status" value="1"/>
</dbReference>
<evidence type="ECO:0000256" key="2">
    <source>
        <dbReference type="ARBA" id="ARBA00022679"/>
    </source>
</evidence>
<dbReference type="FunFam" id="3.30.200.20:FF:000042">
    <property type="entry name" value="Aurora kinase A"/>
    <property type="match status" value="1"/>
</dbReference>
<evidence type="ECO:0000256" key="9">
    <source>
        <dbReference type="PIRSR" id="PIRSR630616-2"/>
    </source>
</evidence>
<dbReference type="SUPFAM" id="SSF56112">
    <property type="entry name" value="Protein kinase-like (PK-like)"/>
    <property type="match status" value="1"/>
</dbReference>
<comment type="catalytic activity">
    <reaction evidence="6 13">
        <text>L-threonyl-[protein] + ATP = O-phospho-L-threonyl-[protein] + ADP + H(+)</text>
        <dbReference type="Rhea" id="RHEA:46608"/>
        <dbReference type="Rhea" id="RHEA-COMP:11060"/>
        <dbReference type="Rhea" id="RHEA-COMP:11605"/>
        <dbReference type="ChEBI" id="CHEBI:15378"/>
        <dbReference type="ChEBI" id="CHEBI:30013"/>
        <dbReference type="ChEBI" id="CHEBI:30616"/>
        <dbReference type="ChEBI" id="CHEBI:61977"/>
        <dbReference type="ChEBI" id="CHEBI:456216"/>
        <dbReference type="EC" id="2.7.11.1"/>
    </reaction>
</comment>
<proteinExistence type="inferred from homology"/>
<reference evidence="15" key="1">
    <citation type="submission" date="2010-02" db="EMBL/GenBank/DDBJ databases">
        <title>Sequencing and annotation of the Blastocystis hominis genome.</title>
        <authorList>
            <person name="Wincker P."/>
        </authorList>
    </citation>
    <scope>NUCLEOTIDE SEQUENCE</scope>
    <source>
        <strain evidence="15">Singapore isolate B</strain>
    </source>
</reference>
<evidence type="ECO:0000259" key="14">
    <source>
        <dbReference type="PROSITE" id="PS50011"/>
    </source>
</evidence>
<evidence type="ECO:0000256" key="11">
    <source>
        <dbReference type="PROSITE-ProRule" id="PRU10141"/>
    </source>
</evidence>
<evidence type="ECO:0000256" key="13">
    <source>
        <dbReference type="RuleBase" id="RU367134"/>
    </source>
</evidence>
<evidence type="ECO:0000256" key="10">
    <source>
        <dbReference type="PIRSR" id="PIRSR630616-3"/>
    </source>
</evidence>
<keyword evidence="16" id="KW-1185">Reference proteome</keyword>
<dbReference type="RefSeq" id="XP_012896409.1">
    <property type="nucleotide sequence ID" value="XM_013040955.1"/>
</dbReference>
<feature type="domain" description="Protein kinase" evidence="14">
    <location>
        <begin position="1"/>
        <end position="246"/>
    </location>
</feature>
<feature type="binding site" evidence="9">
    <location>
        <begin position="124"/>
        <end position="125"/>
    </location>
    <ligand>
        <name>ATP</name>
        <dbReference type="ChEBI" id="CHEBI:30616"/>
    </ligand>
</feature>
<keyword evidence="2 13" id="KW-0808">Transferase</keyword>
<dbReference type="SMART" id="SM00220">
    <property type="entry name" value="S_TKc"/>
    <property type="match status" value="1"/>
</dbReference>
<evidence type="ECO:0000256" key="1">
    <source>
        <dbReference type="ARBA" id="ARBA00022527"/>
    </source>
</evidence>
<dbReference type="CDD" id="cd14007">
    <property type="entry name" value="STKc_Aurora"/>
    <property type="match status" value="1"/>
</dbReference>
<comment type="catalytic activity">
    <reaction evidence="7 13">
        <text>L-seryl-[protein] + ATP = O-phospho-L-seryl-[protein] + ADP + H(+)</text>
        <dbReference type="Rhea" id="RHEA:17989"/>
        <dbReference type="Rhea" id="RHEA-COMP:9863"/>
        <dbReference type="Rhea" id="RHEA-COMP:11604"/>
        <dbReference type="ChEBI" id="CHEBI:15378"/>
        <dbReference type="ChEBI" id="CHEBI:29999"/>
        <dbReference type="ChEBI" id="CHEBI:30616"/>
        <dbReference type="ChEBI" id="CHEBI:83421"/>
        <dbReference type="ChEBI" id="CHEBI:456216"/>
        <dbReference type="EC" id="2.7.11.1"/>
    </reaction>
</comment>
<feature type="binding site" evidence="9">
    <location>
        <position position="7"/>
    </location>
    <ligand>
        <name>ATP</name>
        <dbReference type="ChEBI" id="CHEBI:30616"/>
    </ligand>
</feature>
<feature type="binding site" evidence="11">
    <location>
        <position position="31"/>
    </location>
    <ligand>
        <name>ATP</name>
        <dbReference type="ChEBI" id="CHEBI:30616"/>
    </ligand>
</feature>
<feature type="binding site" evidence="9">
    <location>
        <position position="26"/>
    </location>
    <ligand>
        <name>ATP</name>
        <dbReference type="ChEBI" id="CHEBI:30616"/>
    </ligand>
</feature>
<dbReference type="PROSITE" id="PS50011">
    <property type="entry name" value="PROTEIN_KINASE_DOM"/>
    <property type="match status" value="1"/>
</dbReference>
<feature type="active site" description="Proton acceptor" evidence="8">
    <location>
        <position position="120"/>
    </location>
</feature>
<evidence type="ECO:0000256" key="8">
    <source>
        <dbReference type="PIRSR" id="PIRSR630616-1"/>
    </source>
</evidence>
<evidence type="ECO:0000256" key="7">
    <source>
        <dbReference type="ARBA" id="ARBA00048679"/>
    </source>
</evidence>
<name>D8M388_BLAHO</name>
<accession>D8M388</accession>
<keyword evidence="5 9" id="KW-0067">ATP-binding</keyword>
<dbReference type="InterPro" id="IPR011009">
    <property type="entry name" value="Kinase-like_dom_sf"/>
</dbReference>
<evidence type="ECO:0000256" key="12">
    <source>
        <dbReference type="RuleBase" id="RU000304"/>
    </source>
</evidence>
<feature type="cross-link" description="Glycyl lysine isopeptide (Lys-Gly) (interchain with G-Cter in SUMO2)" evidence="10">
    <location>
        <position position="122"/>
    </location>
</feature>
<evidence type="ECO:0000313" key="16">
    <source>
        <dbReference type="Proteomes" id="UP000008312"/>
    </source>
</evidence>
<dbReference type="Pfam" id="PF00069">
    <property type="entry name" value="Pkinase"/>
    <property type="match status" value="1"/>
</dbReference>
<dbReference type="PANTHER" id="PTHR24350">
    <property type="entry name" value="SERINE/THREONINE-PROTEIN KINASE IAL-RELATED"/>
    <property type="match status" value="1"/>
</dbReference>
<evidence type="ECO:0000256" key="6">
    <source>
        <dbReference type="ARBA" id="ARBA00047899"/>
    </source>
</evidence>
<dbReference type="FunFam" id="1.10.510.10:FF:000235">
    <property type="entry name" value="Serine/threonine-protein kinase ark1"/>
    <property type="match status" value="1"/>
</dbReference>
<sequence length="272" mass="31548">MKVGSGRYAKVYLARERKSKFIVAIKAIPKKEIARGCIVDLIQNEIDVQTHLSHPNILGLYGYFWDDSRIYMVMEYGFYGDLKKFLDQNGKLSERQASWFVQRIANAIAYMHSRGVIHRDIKAENILIGDGFEPKLCDFGWAVHKGNKQRTTVCGTPAYMPPEVAAGDSYEFEADLWCLGVLTYELCTGRTPFGERETDKIQENIRNKELVFPASLSPKCVDFIQGLLREKEKRLNIQQVLAHSWLTQYNYIGTREKESRRTMDYYYYYTCL</sequence>
<dbReference type="InterPro" id="IPR000719">
    <property type="entry name" value="Prot_kinase_dom"/>
</dbReference>
<comment type="similarity">
    <text evidence="13">Belongs to the protein kinase superfamily. Ser/Thr protein kinase family. Aurora subfamily.</text>
</comment>
<dbReference type="InterPro" id="IPR017441">
    <property type="entry name" value="Protein_kinase_ATP_BS"/>
</dbReference>
<dbReference type="OMA" id="RIEYFTI"/>
<dbReference type="InParanoid" id="D8M388"/>
<dbReference type="GeneID" id="24919652"/>
<dbReference type="OrthoDB" id="377346at2759"/>
<dbReference type="PROSITE" id="PS00107">
    <property type="entry name" value="PROTEIN_KINASE_ATP"/>
    <property type="match status" value="1"/>
</dbReference>
<evidence type="ECO:0000256" key="3">
    <source>
        <dbReference type="ARBA" id="ARBA00022741"/>
    </source>
</evidence>
<keyword evidence="1 12" id="KW-0723">Serine/threonine-protein kinase</keyword>
<dbReference type="GO" id="GO:0005524">
    <property type="term" value="F:ATP binding"/>
    <property type="evidence" value="ECO:0007669"/>
    <property type="project" value="UniProtKB-UniRule"/>
</dbReference>
<dbReference type="Proteomes" id="UP000008312">
    <property type="component" value="Unassembled WGS sequence"/>
</dbReference>
<evidence type="ECO:0000313" key="15">
    <source>
        <dbReference type="EMBL" id="CBK22361.2"/>
    </source>
</evidence>
<dbReference type="EC" id="2.7.11.1" evidence="13"/>
<protein>
    <recommendedName>
        <fullName evidence="13">Aurora kinase</fullName>
        <ecNumber evidence="13">2.7.11.1</ecNumber>
    </recommendedName>
</protein>
<dbReference type="InterPro" id="IPR030616">
    <property type="entry name" value="Aur-like"/>
</dbReference>
<dbReference type="AlphaFoldDB" id="D8M388"/>
<evidence type="ECO:0000256" key="4">
    <source>
        <dbReference type="ARBA" id="ARBA00022777"/>
    </source>
</evidence>
<organism evidence="15">
    <name type="scientific">Blastocystis hominis</name>
    <dbReference type="NCBI Taxonomy" id="12968"/>
    <lineage>
        <taxon>Eukaryota</taxon>
        <taxon>Sar</taxon>
        <taxon>Stramenopiles</taxon>
        <taxon>Bigyra</taxon>
        <taxon>Opalozoa</taxon>
        <taxon>Opalinata</taxon>
        <taxon>Blastocystidae</taxon>
        <taxon>Blastocystis</taxon>
    </lineage>
</organism>
<keyword evidence="3 9" id="KW-0547">Nucleotide-binding</keyword>
<dbReference type="InterPro" id="IPR008271">
    <property type="entry name" value="Ser/Thr_kinase_AS"/>
</dbReference>
<dbReference type="EMBL" id="FN668650">
    <property type="protein sequence ID" value="CBK22361.2"/>
    <property type="molecule type" value="Genomic_DNA"/>
</dbReference>
<feature type="binding site" evidence="9">
    <location>
        <position position="138"/>
    </location>
    <ligand>
        <name>ATP</name>
        <dbReference type="ChEBI" id="CHEBI:30616"/>
    </ligand>
</feature>